<accession>A0ABU6VDY0</accession>
<protein>
    <submittedName>
        <fullName evidence="2">Uncharacterized protein</fullName>
    </submittedName>
</protein>
<evidence type="ECO:0000256" key="1">
    <source>
        <dbReference type="SAM" id="MobiDB-lite"/>
    </source>
</evidence>
<reference evidence="2 3" key="1">
    <citation type="journal article" date="2023" name="Plants (Basel)">
        <title>Bridging the Gap: Combining Genomics and Transcriptomics Approaches to Understand Stylosanthes scabra, an Orphan Legume from the Brazilian Caatinga.</title>
        <authorList>
            <person name="Ferreira-Neto J.R.C."/>
            <person name="da Silva M.D."/>
            <person name="Binneck E."/>
            <person name="de Melo N.F."/>
            <person name="da Silva R.H."/>
            <person name="de Melo A.L.T.M."/>
            <person name="Pandolfi V."/>
            <person name="Bustamante F.O."/>
            <person name="Brasileiro-Vidal A.C."/>
            <person name="Benko-Iseppon A.M."/>
        </authorList>
    </citation>
    <scope>NUCLEOTIDE SEQUENCE [LARGE SCALE GENOMIC DNA]</scope>
    <source>
        <tissue evidence="2">Leaves</tissue>
    </source>
</reference>
<proteinExistence type="predicted"/>
<gene>
    <name evidence="2" type="ORF">PIB30_043824</name>
</gene>
<evidence type="ECO:0000313" key="3">
    <source>
        <dbReference type="Proteomes" id="UP001341840"/>
    </source>
</evidence>
<dbReference type="EMBL" id="JASCZI010151292">
    <property type="protein sequence ID" value="MED6171766.1"/>
    <property type="molecule type" value="Genomic_DNA"/>
</dbReference>
<evidence type="ECO:0000313" key="2">
    <source>
        <dbReference type="EMBL" id="MED6171766.1"/>
    </source>
</evidence>
<sequence length="134" mass="15383">MGTKFIQQSENGDLYFVELAEDPHLFMEEDQFVALEAKEPTGREMELVQDVNRSLNLKRDREEDCHAQNENIVEENLEGFLNKRKTDACLTMAEEGELGRGIYFWSTRTKGKEKVVDGPCAEGNKSRSTNNVHR</sequence>
<feature type="region of interest" description="Disordered" evidence="1">
    <location>
        <begin position="115"/>
        <end position="134"/>
    </location>
</feature>
<comment type="caution">
    <text evidence="2">The sequence shown here is derived from an EMBL/GenBank/DDBJ whole genome shotgun (WGS) entry which is preliminary data.</text>
</comment>
<dbReference type="Proteomes" id="UP001341840">
    <property type="component" value="Unassembled WGS sequence"/>
</dbReference>
<name>A0ABU6VDY0_9FABA</name>
<organism evidence="2 3">
    <name type="scientific">Stylosanthes scabra</name>
    <dbReference type="NCBI Taxonomy" id="79078"/>
    <lineage>
        <taxon>Eukaryota</taxon>
        <taxon>Viridiplantae</taxon>
        <taxon>Streptophyta</taxon>
        <taxon>Embryophyta</taxon>
        <taxon>Tracheophyta</taxon>
        <taxon>Spermatophyta</taxon>
        <taxon>Magnoliopsida</taxon>
        <taxon>eudicotyledons</taxon>
        <taxon>Gunneridae</taxon>
        <taxon>Pentapetalae</taxon>
        <taxon>rosids</taxon>
        <taxon>fabids</taxon>
        <taxon>Fabales</taxon>
        <taxon>Fabaceae</taxon>
        <taxon>Papilionoideae</taxon>
        <taxon>50 kb inversion clade</taxon>
        <taxon>dalbergioids sensu lato</taxon>
        <taxon>Dalbergieae</taxon>
        <taxon>Pterocarpus clade</taxon>
        <taxon>Stylosanthes</taxon>
    </lineage>
</organism>
<keyword evidence="3" id="KW-1185">Reference proteome</keyword>